<dbReference type="GO" id="GO:0046872">
    <property type="term" value="F:metal ion binding"/>
    <property type="evidence" value="ECO:0007669"/>
    <property type="project" value="UniProtKB-KW"/>
</dbReference>
<keyword evidence="2" id="KW-0378">Hydrolase</keyword>
<organism evidence="4">
    <name type="scientific">marine metagenome</name>
    <dbReference type="NCBI Taxonomy" id="408172"/>
    <lineage>
        <taxon>unclassified sequences</taxon>
        <taxon>metagenomes</taxon>
        <taxon>ecological metagenomes</taxon>
    </lineage>
</organism>
<keyword evidence="1" id="KW-0479">Metal-binding</keyword>
<protein>
    <recommendedName>
        <fullName evidence="5">HAD-IB family hydrolase</fullName>
    </recommendedName>
</protein>
<dbReference type="PANTHER" id="PTHR43344">
    <property type="entry name" value="PHOSPHOSERINE PHOSPHATASE"/>
    <property type="match status" value="1"/>
</dbReference>
<dbReference type="NCBIfam" id="TIGR01488">
    <property type="entry name" value="HAD-SF-IB"/>
    <property type="match status" value="1"/>
</dbReference>
<proteinExistence type="predicted"/>
<dbReference type="InterPro" id="IPR050582">
    <property type="entry name" value="HAD-like_SerB"/>
</dbReference>
<gene>
    <name evidence="4" type="ORF">METZ01_LOCUS407300</name>
</gene>
<accession>A0A382W6H6</accession>
<name>A0A382W6H6_9ZZZZ</name>
<reference evidence="4" key="1">
    <citation type="submission" date="2018-05" db="EMBL/GenBank/DDBJ databases">
        <authorList>
            <person name="Lanie J.A."/>
            <person name="Ng W.-L."/>
            <person name="Kazmierczak K.M."/>
            <person name="Andrzejewski T.M."/>
            <person name="Davidsen T.M."/>
            <person name="Wayne K.J."/>
            <person name="Tettelin H."/>
            <person name="Glass J.I."/>
            <person name="Rusch D."/>
            <person name="Podicherti R."/>
            <person name="Tsui H.-C.T."/>
            <person name="Winkler M.E."/>
        </authorList>
    </citation>
    <scope>NUCLEOTIDE SEQUENCE</scope>
</reference>
<evidence type="ECO:0000256" key="1">
    <source>
        <dbReference type="ARBA" id="ARBA00022723"/>
    </source>
</evidence>
<dbReference type="GO" id="GO:0016787">
    <property type="term" value="F:hydrolase activity"/>
    <property type="evidence" value="ECO:0007669"/>
    <property type="project" value="UniProtKB-KW"/>
</dbReference>
<dbReference type="InterPro" id="IPR006385">
    <property type="entry name" value="HAD_hydro_SerB1"/>
</dbReference>
<dbReference type="SUPFAM" id="SSF56784">
    <property type="entry name" value="HAD-like"/>
    <property type="match status" value="1"/>
</dbReference>
<evidence type="ECO:0000313" key="4">
    <source>
        <dbReference type="EMBL" id="SVD54446.1"/>
    </source>
</evidence>
<dbReference type="Gene3D" id="3.40.50.1000">
    <property type="entry name" value="HAD superfamily/HAD-like"/>
    <property type="match status" value="1"/>
</dbReference>
<dbReference type="EMBL" id="UINC01157453">
    <property type="protein sequence ID" value="SVD54446.1"/>
    <property type="molecule type" value="Genomic_DNA"/>
</dbReference>
<evidence type="ECO:0008006" key="5">
    <source>
        <dbReference type="Google" id="ProtNLM"/>
    </source>
</evidence>
<dbReference type="AlphaFoldDB" id="A0A382W6H6"/>
<dbReference type="CDD" id="cd02612">
    <property type="entry name" value="HAD_PGPPase"/>
    <property type="match status" value="1"/>
</dbReference>
<dbReference type="FunFam" id="3.40.50.1000:FF:000025">
    <property type="entry name" value="HAD hydrolase, family IB"/>
    <property type="match status" value="1"/>
</dbReference>
<dbReference type="NCBIfam" id="TIGR01490">
    <property type="entry name" value="HAD-SF-IB-hyp1"/>
    <property type="match status" value="1"/>
</dbReference>
<feature type="non-terminal residue" evidence="4">
    <location>
        <position position="1"/>
    </location>
</feature>
<dbReference type="InterPro" id="IPR036412">
    <property type="entry name" value="HAD-like_sf"/>
</dbReference>
<dbReference type="InterPro" id="IPR023214">
    <property type="entry name" value="HAD_sf"/>
</dbReference>
<evidence type="ECO:0000256" key="2">
    <source>
        <dbReference type="ARBA" id="ARBA00022801"/>
    </source>
</evidence>
<evidence type="ECO:0000256" key="3">
    <source>
        <dbReference type="ARBA" id="ARBA00022842"/>
    </source>
</evidence>
<keyword evidence="3" id="KW-0460">Magnesium</keyword>
<dbReference type="PANTHER" id="PTHR43344:SF13">
    <property type="entry name" value="PHOSPHATASE RV3661-RELATED"/>
    <property type="match status" value="1"/>
</dbReference>
<dbReference type="Pfam" id="PF12710">
    <property type="entry name" value="HAD"/>
    <property type="match status" value="1"/>
</dbReference>
<sequence>DAYLTFSCEPLSRIKLATLKQLHQQFMQEVISPLMLPKAIALIERHKNQGDELLIITATLDFITEPIAEALGITNILAPQAELLDGSYTGNIIGIPSYADGKVTRLRQWLKTRSISLTGSTFYSDSHNDLPLLSLVDHPIAVDPDAKLEAIAKSKSWQIISLR</sequence>